<comment type="caution">
    <text evidence="1">The sequence shown here is derived from an EMBL/GenBank/DDBJ whole genome shotgun (WGS) entry which is preliminary data.</text>
</comment>
<dbReference type="AlphaFoldDB" id="A0A0F9RQE5"/>
<sequence length="51" mass="5862">MDSSHSWYQPVDAHPYLNDQLYQAIFAGKTVIVERKFLVVDTLILLLAIID</sequence>
<gene>
    <name evidence="1" type="ORF">LCGC14_0616470</name>
</gene>
<name>A0A0F9RQE5_9ZZZZ</name>
<protein>
    <submittedName>
        <fullName evidence="1">Uncharacterized protein</fullName>
    </submittedName>
</protein>
<accession>A0A0F9RQE5</accession>
<dbReference type="EMBL" id="LAZR01001036">
    <property type="protein sequence ID" value="KKN52067.1"/>
    <property type="molecule type" value="Genomic_DNA"/>
</dbReference>
<reference evidence="1" key="1">
    <citation type="journal article" date="2015" name="Nature">
        <title>Complex archaea that bridge the gap between prokaryotes and eukaryotes.</title>
        <authorList>
            <person name="Spang A."/>
            <person name="Saw J.H."/>
            <person name="Jorgensen S.L."/>
            <person name="Zaremba-Niedzwiedzka K."/>
            <person name="Martijn J."/>
            <person name="Lind A.E."/>
            <person name="van Eijk R."/>
            <person name="Schleper C."/>
            <person name="Guy L."/>
            <person name="Ettema T.J."/>
        </authorList>
    </citation>
    <scope>NUCLEOTIDE SEQUENCE</scope>
</reference>
<evidence type="ECO:0000313" key="1">
    <source>
        <dbReference type="EMBL" id="KKN52067.1"/>
    </source>
</evidence>
<organism evidence="1">
    <name type="scientific">marine sediment metagenome</name>
    <dbReference type="NCBI Taxonomy" id="412755"/>
    <lineage>
        <taxon>unclassified sequences</taxon>
        <taxon>metagenomes</taxon>
        <taxon>ecological metagenomes</taxon>
    </lineage>
</organism>
<proteinExistence type="predicted"/>